<keyword evidence="1" id="KW-0732">Signal</keyword>
<reference evidence="4" key="1">
    <citation type="journal article" date="2019" name="Int. J. Syst. Evol. Microbiol.">
        <title>The Global Catalogue of Microorganisms (GCM) 10K type strain sequencing project: providing services to taxonomists for standard genome sequencing and annotation.</title>
        <authorList>
            <consortium name="The Broad Institute Genomics Platform"/>
            <consortium name="The Broad Institute Genome Sequencing Center for Infectious Disease"/>
            <person name="Wu L."/>
            <person name="Ma J."/>
        </authorList>
    </citation>
    <scope>NUCLEOTIDE SEQUENCE [LARGE SCALE GENOMIC DNA]</scope>
    <source>
        <strain evidence="4">JCM 17759</strain>
    </source>
</reference>
<dbReference type="PANTHER" id="PTHR16026">
    <property type="entry name" value="CARTILAGE ACIDIC PROTEIN 1"/>
    <property type="match status" value="1"/>
</dbReference>
<dbReference type="InterPro" id="IPR027039">
    <property type="entry name" value="Crtac1"/>
</dbReference>
<keyword evidence="4" id="KW-1185">Reference proteome</keyword>
<evidence type="ECO:0000256" key="1">
    <source>
        <dbReference type="ARBA" id="ARBA00022729"/>
    </source>
</evidence>
<dbReference type="InterPro" id="IPR013517">
    <property type="entry name" value="FG-GAP"/>
</dbReference>
<dbReference type="Proteomes" id="UP001500840">
    <property type="component" value="Unassembled WGS sequence"/>
</dbReference>
<dbReference type="SUPFAM" id="SSF48452">
    <property type="entry name" value="TPR-like"/>
    <property type="match status" value="1"/>
</dbReference>
<accession>A0ABP8N3D3</accession>
<evidence type="ECO:0000259" key="2">
    <source>
        <dbReference type="Pfam" id="PF07593"/>
    </source>
</evidence>
<dbReference type="Pfam" id="PF07593">
    <property type="entry name" value="UnbV_ASPIC"/>
    <property type="match status" value="1"/>
</dbReference>
<evidence type="ECO:0000313" key="4">
    <source>
        <dbReference type="Proteomes" id="UP001500840"/>
    </source>
</evidence>
<name>A0ABP8N3D3_9BACT</name>
<proteinExistence type="predicted"/>
<dbReference type="InterPro" id="IPR028994">
    <property type="entry name" value="Integrin_alpha_N"/>
</dbReference>
<comment type="caution">
    <text evidence="3">The sequence shown here is derived from an EMBL/GenBank/DDBJ whole genome shotgun (WGS) entry which is preliminary data.</text>
</comment>
<dbReference type="SUPFAM" id="SSF69318">
    <property type="entry name" value="Integrin alpha N-terminal domain"/>
    <property type="match status" value="1"/>
</dbReference>
<dbReference type="PANTHER" id="PTHR16026:SF0">
    <property type="entry name" value="CARTILAGE ACIDIC PROTEIN 1"/>
    <property type="match status" value="1"/>
</dbReference>
<protein>
    <submittedName>
        <fullName evidence="3">FG-GAP-like repeat-containing protein</fullName>
    </submittedName>
</protein>
<dbReference type="EMBL" id="BAABGA010000046">
    <property type="protein sequence ID" value="GAA4458673.1"/>
    <property type="molecule type" value="Genomic_DNA"/>
</dbReference>
<gene>
    <name evidence="3" type="ORF">GCM10023156_37190</name>
</gene>
<dbReference type="InterPro" id="IPR011519">
    <property type="entry name" value="UnbV_ASPIC"/>
</dbReference>
<organism evidence="3 4">
    <name type="scientific">Novipirellula rosea</name>
    <dbReference type="NCBI Taxonomy" id="1031540"/>
    <lineage>
        <taxon>Bacteria</taxon>
        <taxon>Pseudomonadati</taxon>
        <taxon>Planctomycetota</taxon>
        <taxon>Planctomycetia</taxon>
        <taxon>Pirellulales</taxon>
        <taxon>Pirellulaceae</taxon>
        <taxon>Novipirellula</taxon>
    </lineage>
</organism>
<dbReference type="Gene3D" id="2.130.10.130">
    <property type="entry name" value="Integrin alpha, N-terminal"/>
    <property type="match status" value="2"/>
</dbReference>
<evidence type="ECO:0000313" key="3">
    <source>
        <dbReference type="EMBL" id="GAA4458673.1"/>
    </source>
</evidence>
<feature type="domain" description="ASPIC/UnbV" evidence="2">
    <location>
        <begin position="916"/>
        <end position="983"/>
    </location>
</feature>
<dbReference type="Pfam" id="PF13517">
    <property type="entry name" value="FG-GAP_3"/>
    <property type="match status" value="2"/>
</dbReference>
<sequence length="996" mass="109647">MLLVLCSLFGGCGGTPLPDADTPGVDPVAAASAYTRFSQAVAESKWADASQWSSAALIERPDDPDVLFMAAKVAYHNGDLPLSTELMLAACAVESYADDNHVQQTVVALLSRGRLYAGIELLENTTERRPEHHVFRRQLVDFYAMAERADLADPHRRVLVQQRKFDLKLLLDLAANGPRTLEEDSLQLLVDRNPEDLRPLLAKAKRHFDQRRDEAAVELLARIIARHVDFVPAHALAISTVARSGDFDAVMRLATQTPEDVDSDVRYWIALGDWAHDQMLDEVATRCYWEGTLRDADHSECWLKLQTSLQRLVEQRFTPELIAASSGIQTRARLLNRLDQQRREFLSAQADSQRLAIGIAQTLQQLGRLWECEAWAAMALTLTRDPIESAAEYRNSVVATLRRDMPWQVLQGHPELTLDFSHLALPAVERDASLKDHTTLVTSATEPSRHAQSTSQLKLIDQATERGVKFFGYTHEHLDQPGFMLHHTLGCGGGTLDYDLDGWSDVYFAAAGGTPRIADSKSNALFRNLGGVFRETTLLAGTGDTGFGQGVAVGDVNEDGFPDILVLNFGRNALYLNQGDGTFEEGTSRWLGTSTEAAWSTSGAIVDLNTDGLADLVYLNYCKGEQLTTHRCFAKQLDAAPSCSPMAFPADSDVFRIGDAAGYFQPQSEHIAAEPDIIGRGLGIVAGALDDDAGIDLLVANDMTNNHYWSTALVADADDRLRDFAMTRGLAGDARGAAQGSMGIAVGDVDRDGRFDLFVTNFADESNLLHRDRGHQLWVDDTNRFGLASSSFPLVAFGTQMVDFDNDGRLEIVVTNGHVQILSPSGVRADYEQPFQLYEQNAKGRFELVSPIMQGAYMNSLHVGRALWTVDADRDGMTDLFVTHQTEPVALLMNQSTAGRSWIEFQLVGTSSSRDAIGATVELRCGNDVWKKPLTSGDGYLCSNERLLRFGLRDSKPSNCSVTIRWPSGNVDSYDDLTPNMRWSIAESQGITMLDH</sequence>
<dbReference type="Gene3D" id="1.25.40.10">
    <property type="entry name" value="Tetratricopeptide repeat domain"/>
    <property type="match status" value="1"/>
</dbReference>
<dbReference type="InterPro" id="IPR011990">
    <property type="entry name" value="TPR-like_helical_dom_sf"/>
</dbReference>